<protein>
    <submittedName>
        <fullName evidence="1">Toprim-like</fullName>
    </submittedName>
</protein>
<dbReference type="Pfam" id="PF13155">
    <property type="entry name" value="Toprim_2"/>
    <property type="match status" value="1"/>
</dbReference>
<dbReference type="SUPFAM" id="SSF57783">
    <property type="entry name" value="Zinc beta-ribbon"/>
    <property type="match status" value="1"/>
</dbReference>
<evidence type="ECO:0000313" key="1">
    <source>
        <dbReference type="EMBL" id="SMC39902.1"/>
    </source>
</evidence>
<dbReference type="EMBL" id="FWXO01000001">
    <property type="protein sequence ID" value="SMC39902.1"/>
    <property type="molecule type" value="Genomic_DNA"/>
</dbReference>
<dbReference type="Proteomes" id="UP000192360">
    <property type="component" value="Unassembled WGS sequence"/>
</dbReference>
<proteinExistence type="predicted"/>
<dbReference type="GO" id="GO:0006260">
    <property type="term" value="P:DNA replication"/>
    <property type="evidence" value="ECO:0007669"/>
    <property type="project" value="InterPro"/>
</dbReference>
<dbReference type="STRING" id="504486.SAMN05660703_0916"/>
<dbReference type="GO" id="GO:0003677">
    <property type="term" value="F:DNA binding"/>
    <property type="evidence" value="ECO:0007669"/>
    <property type="project" value="InterPro"/>
</dbReference>
<dbReference type="AlphaFoldDB" id="A0A1W1YUZ3"/>
<sequence length="320" mass="37105">MTRKRTNKISCERARAFSIEKTLAKLGHFPTITNEKEAWFLSPFRSETQASFKVCKKLNSWYDHGAGKGGNVIDLICLVNKLTVKEVLAWLDKNEISFFLHQQPILKKEKQKDYPIVIHKIKELQHNALEQYLVSRNISIRIAKKIIKEVHYQFKDKKYFAIGLQNDSGGWELRNKYLKNGSSPKDITHLKNGQSKLMVTEGMFDLLSILETDKRLETQYDFLVMNSISFLEKVKLISVDYSLIELYLDNDTNGGVTTQNLIKGNNRFIDKSSLYHGFKDVNDWLMHRAQKGFDQKAQDVFLLPQKQTCFTPDGCKENEK</sequence>
<dbReference type="Gene3D" id="3.90.580.10">
    <property type="entry name" value="Zinc finger, CHC2-type domain"/>
    <property type="match status" value="1"/>
</dbReference>
<dbReference type="OrthoDB" id="8536512at2"/>
<evidence type="ECO:0000313" key="2">
    <source>
        <dbReference type="Proteomes" id="UP000192360"/>
    </source>
</evidence>
<keyword evidence="2" id="KW-1185">Reference proteome</keyword>
<dbReference type="Gene3D" id="3.40.1360.10">
    <property type="match status" value="1"/>
</dbReference>
<accession>A0A1W1YUZ3</accession>
<organism evidence="1 2">
    <name type="scientific">Cellulophaga tyrosinoxydans</name>
    <dbReference type="NCBI Taxonomy" id="504486"/>
    <lineage>
        <taxon>Bacteria</taxon>
        <taxon>Pseudomonadati</taxon>
        <taxon>Bacteroidota</taxon>
        <taxon>Flavobacteriia</taxon>
        <taxon>Flavobacteriales</taxon>
        <taxon>Flavobacteriaceae</taxon>
        <taxon>Cellulophaga</taxon>
    </lineage>
</organism>
<dbReference type="InterPro" id="IPR036977">
    <property type="entry name" value="DNA_primase_Znf_CHC2"/>
</dbReference>
<reference evidence="1 2" key="1">
    <citation type="submission" date="2017-04" db="EMBL/GenBank/DDBJ databases">
        <authorList>
            <person name="Afonso C.L."/>
            <person name="Miller P.J."/>
            <person name="Scott M.A."/>
            <person name="Spackman E."/>
            <person name="Goraichik I."/>
            <person name="Dimitrov K.M."/>
            <person name="Suarez D.L."/>
            <person name="Swayne D.E."/>
        </authorList>
    </citation>
    <scope>NUCLEOTIDE SEQUENCE [LARGE SCALE GENOMIC DNA]</scope>
    <source>
        <strain evidence="1 2">DSM 21164</strain>
    </source>
</reference>
<dbReference type="RefSeq" id="WP_084060204.1">
    <property type="nucleotide sequence ID" value="NZ_FWXO01000001.1"/>
</dbReference>
<gene>
    <name evidence="1" type="ORF">SAMN05660703_0916</name>
</gene>
<dbReference type="GO" id="GO:0008270">
    <property type="term" value="F:zinc ion binding"/>
    <property type="evidence" value="ECO:0007669"/>
    <property type="project" value="InterPro"/>
</dbReference>
<name>A0A1W1YUZ3_9FLAO</name>